<evidence type="ECO:0000313" key="4">
    <source>
        <dbReference type="EMBL" id="VFT77968.1"/>
    </source>
</evidence>
<proteinExistence type="predicted"/>
<dbReference type="OrthoDB" id="10046034at2759"/>
<organism evidence="4 5">
    <name type="scientific">Aphanomyces stellatus</name>
    <dbReference type="NCBI Taxonomy" id="120398"/>
    <lineage>
        <taxon>Eukaryota</taxon>
        <taxon>Sar</taxon>
        <taxon>Stramenopiles</taxon>
        <taxon>Oomycota</taxon>
        <taxon>Saprolegniomycetes</taxon>
        <taxon>Saprolegniales</taxon>
        <taxon>Verrucalvaceae</taxon>
        <taxon>Aphanomyces</taxon>
    </lineage>
</organism>
<evidence type="ECO:0000256" key="1">
    <source>
        <dbReference type="SAM" id="MobiDB-lite"/>
    </source>
</evidence>
<name>A0A485K3C9_9STRA</name>
<sequence>MWSLSLLFAATSSLGLAVAAPRPQGDLVKATIPNPTSVGVLLDDFPKSMHAEMEKLYLAKDDAFWTNRALTQIGLTWTRLAFRPTYYDDKTVGQMVLPNDKTINVKFVNKPRVVEIDGHHYVARNYTMSTYIVGPKGDAAKVDEAMTAIGGSAVETFVLPVDPEQVMQRTNYTCMNEGQFPLGSLDAESADWYFDDSCTSEVDNPFKHEYGVACNQCHCTQPATEDCRDALAKYIGATTANLTFTHVAWDEAIATNAERQNDYQVAVGKPEVVGGANLVGKTSDLEHQITIYRYFKTNTCEAQEGCVKHPGWRRLVMFDATDINVGSVDLEFFGNIAFTNESTFFPSLYHNLFYWFACHAHPHFNSYASFNVGQYPGLKQGFCIQSLNREVNSRDVSLVSSHSTCMNQGVTKGWSDTYNIGIGCQWVDITEAPPAKSNITIVTNPKGWVCEGTKVHAANGSEVFIPTGEKTDYSWGHTTPIGSSIDKWACENDNHGKTYDDNIDTAPFEITAQGEGAITARCLKNGQSIGPKRDCEFKLQNTFEPCRTPGQVVQLECSLPANAKPQVVRVCESSILLKSGTACRFNDENTLANHVLTAPKTTLSFTCPAARDAQEVGGYFSIYSGALHNSQDSAAQIQCKIPAAPTTTTTTTQLPKTTTTTRVPPTTTVTQHTTTKVVPTTTTVPTTKKVTN</sequence>
<feature type="signal peptide" evidence="2">
    <location>
        <begin position="1"/>
        <end position="19"/>
    </location>
</feature>
<keyword evidence="2" id="KW-0732">Signal</keyword>
<keyword evidence="5" id="KW-1185">Reference proteome</keyword>
<dbReference type="EMBL" id="CAADRA010000044">
    <property type="protein sequence ID" value="VFT77968.1"/>
    <property type="molecule type" value="Genomic_DNA"/>
</dbReference>
<dbReference type="Pfam" id="PF01186">
    <property type="entry name" value="Lysyl_oxidase"/>
    <property type="match status" value="1"/>
</dbReference>
<reference evidence="4 5" key="1">
    <citation type="submission" date="2019-03" db="EMBL/GenBank/DDBJ databases">
        <authorList>
            <person name="Gaulin E."/>
            <person name="Dumas B."/>
        </authorList>
    </citation>
    <scope>NUCLEOTIDE SEQUENCE [LARGE SCALE GENOMIC DNA]</scope>
    <source>
        <strain evidence="4">CBS 568.67</strain>
    </source>
</reference>
<dbReference type="GO" id="GO:0005507">
    <property type="term" value="F:copper ion binding"/>
    <property type="evidence" value="ECO:0007669"/>
    <property type="project" value="InterPro"/>
</dbReference>
<evidence type="ECO:0000313" key="3">
    <source>
        <dbReference type="EMBL" id="KAF0719854.1"/>
    </source>
</evidence>
<dbReference type="GO" id="GO:0016641">
    <property type="term" value="F:oxidoreductase activity, acting on the CH-NH2 group of donors, oxygen as acceptor"/>
    <property type="evidence" value="ECO:0007669"/>
    <property type="project" value="InterPro"/>
</dbReference>
<feature type="region of interest" description="Disordered" evidence="1">
    <location>
        <begin position="647"/>
        <end position="666"/>
    </location>
</feature>
<dbReference type="EMBL" id="VJMH01000044">
    <property type="protein sequence ID" value="KAF0719854.1"/>
    <property type="molecule type" value="Genomic_DNA"/>
</dbReference>
<evidence type="ECO:0000313" key="5">
    <source>
        <dbReference type="Proteomes" id="UP000332933"/>
    </source>
</evidence>
<dbReference type="AlphaFoldDB" id="A0A485K3C9"/>
<dbReference type="InterPro" id="IPR001695">
    <property type="entry name" value="Lysyl_oxidase"/>
</dbReference>
<feature type="chain" id="PRO_5036115853" evidence="2">
    <location>
        <begin position="20"/>
        <end position="692"/>
    </location>
</feature>
<dbReference type="Proteomes" id="UP000332933">
    <property type="component" value="Unassembled WGS sequence"/>
</dbReference>
<accession>A0A485K3C9</accession>
<reference evidence="3" key="2">
    <citation type="submission" date="2019-06" db="EMBL/GenBank/DDBJ databases">
        <title>Genomics analysis of Aphanomyces spp. identifies a new class of oomycete effector associated with host adaptation.</title>
        <authorList>
            <person name="Gaulin E."/>
        </authorList>
    </citation>
    <scope>NUCLEOTIDE SEQUENCE</scope>
    <source>
        <strain evidence="3">CBS 578.67</strain>
    </source>
</reference>
<gene>
    <name evidence="4" type="primary">Aste57867_744</name>
    <name evidence="3" type="ORF">As57867_000743</name>
    <name evidence="4" type="ORF">ASTE57867_744</name>
</gene>
<protein>
    <submittedName>
        <fullName evidence="4">Aste57867_744 protein</fullName>
    </submittedName>
</protein>
<evidence type="ECO:0000256" key="2">
    <source>
        <dbReference type="SAM" id="SignalP"/>
    </source>
</evidence>